<feature type="compositionally biased region" description="Low complexity" evidence="1">
    <location>
        <begin position="368"/>
        <end position="380"/>
    </location>
</feature>
<dbReference type="InterPro" id="IPR001206">
    <property type="entry name" value="Diacylglycerol_kinase_cat_dom"/>
</dbReference>
<keyword evidence="4" id="KW-1185">Reference proteome</keyword>
<dbReference type="SMART" id="SM00046">
    <property type="entry name" value="DAGKc"/>
    <property type="match status" value="1"/>
</dbReference>
<evidence type="ECO:0000313" key="3">
    <source>
        <dbReference type="EMBL" id="KAF4677896.1"/>
    </source>
</evidence>
<feature type="region of interest" description="Disordered" evidence="1">
    <location>
        <begin position="339"/>
        <end position="389"/>
    </location>
</feature>
<accession>A0A7J6N2D4</accession>
<dbReference type="Pfam" id="PF00781">
    <property type="entry name" value="DAGK_cat"/>
    <property type="match status" value="1"/>
</dbReference>
<dbReference type="PANTHER" id="PTHR12358">
    <property type="entry name" value="SPHINGOSINE KINASE"/>
    <property type="match status" value="1"/>
</dbReference>
<dbReference type="GO" id="GO:0006672">
    <property type="term" value="P:ceramide metabolic process"/>
    <property type="evidence" value="ECO:0007669"/>
    <property type="project" value="TreeGrafter"/>
</dbReference>
<evidence type="ECO:0000313" key="4">
    <source>
        <dbReference type="Proteomes" id="UP000591131"/>
    </source>
</evidence>
<reference evidence="3 4" key="1">
    <citation type="submission" date="2020-04" db="EMBL/GenBank/DDBJ databases">
        <title>Perkinsus chesapeaki whole genome sequence.</title>
        <authorList>
            <person name="Bogema D.R."/>
        </authorList>
    </citation>
    <scope>NUCLEOTIDE SEQUENCE [LARGE SCALE GENOMIC DNA]</scope>
    <source>
        <strain evidence="3">ATCC PRA-425</strain>
    </source>
</reference>
<protein>
    <recommendedName>
        <fullName evidence="2">DAGKc domain-containing protein</fullName>
    </recommendedName>
</protein>
<feature type="domain" description="DAGKc" evidence="2">
    <location>
        <begin position="137"/>
        <end position="273"/>
    </location>
</feature>
<sequence>MPLFGGGSDLGAFSSVLVKHTTYRSERAKVDATEDFSYTECKLLNKKGLLVHIKVDMDAQEWVLAAGHHRVYVPLLDVVGAKAIIEEDKKGESYRLDVWVCPQQYLKPSVRILKQMRLTFDCEEARSEWYEKLRAKHPAGKVLVFVNPYGGKRIGRELFRKYLKPMFTIADVEYDKIETTHRMHIQEECEDLSVDTYRMVIVIGGDGTVDEAVNGLSRNPDPRARFVPVGQLPGGTANALAEVRGVDNPVTASFYAAKGTYRPLDVMKVTNETGTIDLIATCMVSLGFISFVNMKASGWRDRLGTARYGVCGARSVFCAKVTDYEADVKVIHNQDEVYTPTHSRDNLGRDSSPYAETQRSTGSNTSAGEVSTTVGSTETTSVEKTRSDKGSYDIISPELFRDVYNKHVYPPPKNFAPPSIDEEGNELRRGQSMFLTTNRNKVQLLHYFSLIGLQKSATALKDASGEHPTFDIEHGVQRVELKPKGKIANKHQIAYSIDGECYWSDSTVAVTYLPNYCYMVGHPIPGTDQADATLTRASYLQVIGGL</sequence>
<comment type="caution">
    <text evidence="3">The sequence shown here is derived from an EMBL/GenBank/DDBJ whole genome shotgun (WGS) entry which is preliminary data.</text>
</comment>
<dbReference type="InterPro" id="IPR050187">
    <property type="entry name" value="Lipid_Phosphate_FormReg"/>
</dbReference>
<dbReference type="SUPFAM" id="SSF111331">
    <property type="entry name" value="NAD kinase/diacylglycerol kinase-like"/>
    <property type="match status" value="1"/>
</dbReference>
<dbReference type="OrthoDB" id="411162at2759"/>
<organism evidence="3 4">
    <name type="scientific">Perkinsus chesapeaki</name>
    <name type="common">Clam parasite</name>
    <name type="synonym">Perkinsus andrewsi</name>
    <dbReference type="NCBI Taxonomy" id="330153"/>
    <lineage>
        <taxon>Eukaryota</taxon>
        <taxon>Sar</taxon>
        <taxon>Alveolata</taxon>
        <taxon>Perkinsozoa</taxon>
        <taxon>Perkinsea</taxon>
        <taxon>Perkinsida</taxon>
        <taxon>Perkinsidae</taxon>
        <taxon>Perkinsus</taxon>
    </lineage>
</organism>
<name>A0A7J6N2D4_PERCH</name>
<dbReference type="AlphaFoldDB" id="A0A7J6N2D4"/>
<dbReference type="Gene3D" id="3.40.50.10330">
    <property type="entry name" value="Probable inorganic polyphosphate/atp-NAD kinase, domain 1"/>
    <property type="match status" value="1"/>
</dbReference>
<dbReference type="PANTHER" id="PTHR12358:SF111">
    <property type="entry name" value="CERAMIDE KINASE, ISOFORM A"/>
    <property type="match status" value="1"/>
</dbReference>
<dbReference type="EMBL" id="JAAPAO010000006">
    <property type="protein sequence ID" value="KAF4677896.1"/>
    <property type="molecule type" value="Genomic_DNA"/>
</dbReference>
<dbReference type="GO" id="GO:0001729">
    <property type="term" value="F:ceramide kinase activity"/>
    <property type="evidence" value="ECO:0007669"/>
    <property type="project" value="TreeGrafter"/>
</dbReference>
<dbReference type="InterPro" id="IPR016064">
    <property type="entry name" value="NAD/diacylglycerol_kinase_sf"/>
</dbReference>
<evidence type="ECO:0000259" key="2">
    <source>
        <dbReference type="PROSITE" id="PS50146"/>
    </source>
</evidence>
<gene>
    <name evidence="3" type="ORF">FOL47_008962</name>
</gene>
<feature type="compositionally biased region" description="Polar residues" evidence="1">
    <location>
        <begin position="354"/>
        <end position="367"/>
    </location>
</feature>
<dbReference type="Proteomes" id="UP000591131">
    <property type="component" value="Unassembled WGS sequence"/>
</dbReference>
<dbReference type="GO" id="GO:0016020">
    <property type="term" value="C:membrane"/>
    <property type="evidence" value="ECO:0007669"/>
    <property type="project" value="GOC"/>
</dbReference>
<proteinExistence type="predicted"/>
<evidence type="ECO:0000256" key="1">
    <source>
        <dbReference type="SAM" id="MobiDB-lite"/>
    </source>
</evidence>
<dbReference type="InterPro" id="IPR017438">
    <property type="entry name" value="ATP-NAD_kinase_N"/>
</dbReference>
<dbReference type="PROSITE" id="PS50146">
    <property type="entry name" value="DAGK"/>
    <property type="match status" value="1"/>
</dbReference>